<feature type="domain" description="MYND-type" evidence="15">
    <location>
        <begin position="394"/>
        <end position="430"/>
    </location>
</feature>
<dbReference type="PROSITE" id="PS01360">
    <property type="entry name" value="ZF_MYND_1"/>
    <property type="match status" value="1"/>
</dbReference>
<dbReference type="GO" id="GO:0036159">
    <property type="term" value="P:inner dynein arm assembly"/>
    <property type="evidence" value="ECO:0007669"/>
    <property type="project" value="TreeGrafter"/>
</dbReference>
<keyword evidence="6" id="KW-0963">Cytoplasm</keyword>
<comment type="similarity">
    <text evidence="3">Belongs to the ZMYND10 family.</text>
</comment>
<evidence type="ECO:0000259" key="15">
    <source>
        <dbReference type="PROSITE" id="PS50865"/>
    </source>
</evidence>
<dbReference type="PANTHER" id="PTHR13244">
    <property type="entry name" value="ZINC FINGER MYND DOMAIN CONTAINING PROTEIN 10"/>
    <property type="match status" value="1"/>
</dbReference>
<dbReference type="Proteomes" id="UP000708208">
    <property type="component" value="Unassembled WGS sequence"/>
</dbReference>
<evidence type="ECO:0000256" key="10">
    <source>
        <dbReference type="ARBA" id="ARBA00023136"/>
    </source>
</evidence>
<evidence type="ECO:0000256" key="4">
    <source>
        <dbReference type="ARBA" id="ARBA00016317"/>
    </source>
</evidence>
<evidence type="ECO:0000256" key="13">
    <source>
        <dbReference type="ARBA" id="ARBA00045527"/>
    </source>
</evidence>
<proteinExistence type="inferred from homology"/>
<evidence type="ECO:0000256" key="9">
    <source>
        <dbReference type="ARBA" id="ARBA00022833"/>
    </source>
</evidence>
<dbReference type="GO" id="GO:0008270">
    <property type="term" value="F:zinc ion binding"/>
    <property type="evidence" value="ECO:0007669"/>
    <property type="project" value="UniProtKB-KW"/>
</dbReference>
<accession>A0A8J2JZX2</accession>
<keyword evidence="11" id="KW-0206">Cytoskeleton</keyword>
<dbReference type="PANTHER" id="PTHR13244:SF7">
    <property type="entry name" value="ZINC FINGER MYND DOMAIN-CONTAINING PROTEIN 10"/>
    <property type="match status" value="1"/>
</dbReference>
<protein>
    <recommendedName>
        <fullName evidence="4">Zinc finger MYND domain-containing protein 10</fullName>
    </recommendedName>
</protein>
<name>A0A8J2JZX2_9HEXA</name>
<dbReference type="GO" id="GO:0044458">
    <property type="term" value="P:motile cilium assembly"/>
    <property type="evidence" value="ECO:0007669"/>
    <property type="project" value="TreeGrafter"/>
</dbReference>
<sequence length="435" mass="49728">MDQITRVDILTPIEIEAFAQSIHPSNVHELGSLRWLEKHDRIEKLTMQAIVQALSNREETVKEMLISFEKLPVLVHDLVLVELWRALIFPKLLKENPQCSFSIHAILHHEATCINLIETVLYHEDAAESLEDSVLDIIDYCSHALNTLLATGPPQKTSSKALSQPADLQHQAQLIQFQVAFKALSSLRYIIEQSESVAGEVIPRLVVSSDTPMLLTALILQRPWIRPNPTGPTQEYNGDEQKWVDVRPQDRIVMGKIEAQLWLALYQLLMNSRVIAMYDMTDFRKDQLLRLRPLLHETTVDQIPLLNHFTTWLDGLAIGSFSSPPPKSPLILEMVSAMRPVLEAEITRDMDRLMETYRKELIQPSRDLMMAKAQKLSDTYNFENLEAVLPPSKCAKCGETASKRCSRCKNEWYCSRQCQVSHWNSHKKICDLMAS</sequence>
<evidence type="ECO:0000313" key="17">
    <source>
        <dbReference type="Proteomes" id="UP000708208"/>
    </source>
</evidence>
<dbReference type="EMBL" id="CAJVCH010145223">
    <property type="protein sequence ID" value="CAG7727209.1"/>
    <property type="molecule type" value="Genomic_DNA"/>
</dbReference>
<dbReference type="InterPro" id="IPR002893">
    <property type="entry name" value="Znf_MYND"/>
</dbReference>
<evidence type="ECO:0000256" key="7">
    <source>
        <dbReference type="ARBA" id="ARBA00022723"/>
    </source>
</evidence>
<dbReference type="GO" id="GO:0120293">
    <property type="term" value="C:dynein axonemal particle"/>
    <property type="evidence" value="ECO:0007669"/>
    <property type="project" value="UniProtKB-SubCell"/>
</dbReference>
<dbReference type="InterPro" id="IPR052298">
    <property type="entry name" value="ZMYND10"/>
</dbReference>
<comment type="caution">
    <text evidence="16">The sequence shown here is derived from an EMBL/GenBank/DDBJ whole genome shotgun (WGS) entry which is preliminary data.</text>
</comment>
<dbReference type="GO" id="GO:0034451">
    <property type="term" value="C:centriolar satellite"/>
    <property type="evidence" value="ECO:0007669"/>
    <property type="project" value="TreeGrafter"/>
</dbReference>
<evidence type="ECO:0000256" key="14">
    <source>
        <dbReference type="PROSITE-ProRule" id="PRU00134"/>
    </source>
</evidence>
<evidence type="ECO:0000256" key="3">
    <source>
        <dbReference type="ARBA" id="ARBA00005373"/>
    </source>
</evidence>
<gene>
    <name evidence="16" type="ORF">AFUS01_LOCUS16062</name>
</gene>
<evidence type="ECO:0000256" key="12">
    <source>
        <dbReference type="ARBA" id="ARBA00024190"/>
    </source>
</evidence>
<evidence type="ECO:0000313" key="16">
    <source>
        <dbReference type="EMBL" id="CAG7727209.1"/>
    </source>
</evidence>
<evidence type="ECO:0000256" key="2">
    <source>
        <dbReference type="ARBA" id="ARBA00004300"/>
    </source>
</evidence>
<keyword evidence="8 14" id="KW-0863">Zinc-finger</keyword>
<comment type="function">
    <text evidence="13">Plays a role in axonemal structure organization and motility. Involved in axonemal pre-assembly of inner and outer dynein arms (IDA and ODA, respectively) for proper axoneme building for cilia motility. May act by indirectly regulating transcription of dynein proteins.</text>
</comment>
<keyword evidence="5" id="KW-1003">Cell membrane</keyword>
<dbReference type="GO" id="GO:0016324">
    <property type="term" value="C:apical plasma membrane"/>
    <property type="evidence" value="ECO:0007669"/>
    <property type="project" value="UniProtKB-SubCell"/>
</dbReference>
<keyword evidence="7" id="KW-0479">Metal-binding</keyword>
<dbReference type="AlphaFoldDB" id="A0A8J2JZX2"/>
<reference evidence="16" key="1">
    <citation type="submission" date="2021-06" db="EMBL/GenBank/DDBJ databases">
        <authorList>
            <person name="Hodson N. C."/>
            <person name="Mongue J. A."/>
            <person name="Jaron S. K."/>
        </authorList>
    </citation>
    <scope>NUCLEOTIDE SEQUENCE</scope>
</reference>
<dbReference type="GO" id="GO:0036158">
    <property type="term" value="P:outer dynein arm assembly"/>
    <property type="evidence" value="ECO:0007669"/>
    <property type="project" value="TreeGrafter"/>
</dbReference>
<evidence type="ECO:0000256" key="11">
    <source>
        <dbReference type="ARBA" id="ARBA00023212"/>
    </source>
</evidence>
<evidence type="ECO:0000256" key="6">
    <source>
        <dbReference type="ARBA" id="ARBA00022490"/>
    </source>
</evidence>
<evidence type="ECO:0000256" key="1">
    <source>
        <dbReference type="ARBA" id="ARBA00004221"/>
    </source>
</evidence>
<keyword evidence="17" id="KW-1185">Reference proteome</keyword>
<dbReference type="OrthoDB" id="432970at2759"/>
<comment type="subcellular location">
    <subcellularLocation>
        <location evidence="1">Apical cell membrane</location>
    </subcellularLocation>
    <subcellularLocation>
        <location evidence="2">Cytoplasm</location>
        <location evidence="2">Cytoskeleton</location>
        <location evidence="2">Microtubule organizing center</location>
        <location evidence="2">Centrosome</location>
    </subcellularLocation>
    <subcellularLocation>
        <location evidence="12">Dynein axonemal particle</location>
    </subcellularLocation>
</comment>
<dbReference type="PROSITE" id="PS50865">
    <property type="entry name" value="ZF_MYND_2"/>
    <property type="match status" value="1"/>
</dbReference>
<keyword evidence="10" id="KW-0472">Membrane</keyword>
<evidence type="ECO:0000256" key="5">
    <source>
        <dbReference type="ARBA" id="ARBA00022475"/>
    </source>
</evidence>
<keyword evidence="9" id="KW-0862">Zinc</keyword>
<evidence type="ECO:0000256" key="8">
    <source>
        <dbReference type="ARBA" id="ARBA00022771"/>
    </source>
</evidence>
<dbReference type="FunFam" id="6.10.140.2220:FF:000009">
    <property type="entry name" value="Zinc finger MYND domain-containing protein 10"/>
    <property type="match status" value="1"/>
</dbReference>
<dbReference type="Pfam" id="PF01753">
    <property type="entry name" value="zf-MYND"/>
    <property type="match status" value="1"/>
</dbReference>
<organism evidence="16 17">
    <name type="scientific">Allacma fusca</name>
    <dbReference type="NCBI Taxonomy" id="39272"/>
    <lineage>
        <taxon>Eukaryota</taxon>
        <taxon>Metazoa</taxon>
        <taxon>Ecdysozoa</taxon>
        <taxon>Arthropoda</taxon>
        <taxon>Hexapoda</taxon>
        <taxon>Collembola</taxon>
        <taxon>Symphypleona</taxon>
        <taxon>Sminthuridae</taxon>
        <taxon>Allacma</taxon>
    </lineage>
</organism>